<accession>A0A7J3I9A4</accession>
<evidence type="ECO:0000313" key="2">
    <source>
        <dbReference type="EMBL" id="HGN37177.1"/>
    </source>
</evidence>
<gene>
    <name evidence="2" type="ORF">ENT87_06490</name>
    <name evidence="3" type="ORF">ENU30_02445</name>
</gene>
<reference evidence="2" key="1">
    <citation type="journal article" date="2020" name="mSystems">
        <title>Genome- and Community-Level Interaction Insights into Carbon Utilization and Element Cycling Functions of Hydrothermarchaeota in Hydrothermal Sediment.</title>
        <authorList>
            <person name="Zhou Z."/>
            <person name="Liu Y."/>
            <person name="Xu W."/>
            <person name="Pan J."/>
            <person name="Luo Z.H."/>
            <person name="Li M."/>
        </authorList>
    </citation>
    <scope>NUCLEOTIDE SEQUENCE [LARGE SCALE GENOMIC DNA]</scope>
    <source>
        <strain evidence="2">SpSt-618</strain>
        <strain evidence="3">SpSt-657</strain>
    </source>
</reference>
<evidence type="ECO:0000256" key="1">
    <source>
        <dbReference type="SAM" id="Phobius"/>
    </source>
</evidence>
<keyword evidence="1" id="KW-0472">Membrane</keyword>
<proteinExistence type="predicted"/>
<protein>
    <submittedName>
        <fullName evidence="2">Uncharacterized protein</fullName>
    </submittedName>
</protein>
<feature type="transmembrane region" description="Helical" evidence="1">
    <location>
        <begin position="165"/>
        <end position="185"/>
    </location>
</feature>
<evidence type="ECO:0000313" key="3">
    <source>
        <dbReference type="EMBL" id="HGQ17829.1"/>
    </source>
</evidence>
<sequence>MSGIVKYVVDRFIVSVKGCKTVDCVLVKLSTAVYDIRSYTSSGGYTTSTLIHEFLHNSEVMKILSGLSYEKEYVEKKISTDPRFSSLKPYLQLIISAIESAEERGVEPSTIFRADTRGPTWQIEYQEEYGRTHHKRIYVKSRKKRGIRGAIEKVRELLITYKKTVILLVLVATVVAIAVAIAILLSRAKAV</sequence>
<comment type="caution">
    <text evidence="2">The sequence shown here is derived from an EMBL/GenBank/DDBJ whole genome shotgun (WGS) entry which is preliminary data.</text>
</comment>
<dbReference type="EMBL" id="DTAI01000193">
    <property type="protein sequence ID" value="HGN37177.1"/>
    <property type="molecule type" value="Genomic_DNA"/>
</dbReference>
<dbReference type="AlphaFoldDB" id="A0A7J3I9A4"/>
<dbReference type="EMBL" id="DTBZ01000059">
    <property type="protein sequence ID" value="HGQ17829.1"/>
    <property type="molecule type" value="Genomic_DNA"/>
</dbReference>
<name>A0A7J3I9A4_9CREN</name>
<keyword evidence="1" id="KW-1133">Transmembrane helix</keyword>
<organism evidence="2">
    <name type="scientific">Ignisphaera aggregans</name>
    <dbReference type="NCBI Taxonomy" id="334771"/>
    <lineage>
        <taxon>Archaea</taxon>
        <taxon>Thermoproteota</taxon>
        <taxon>Thermoprotei</taxon>
        <taxon>Desulfurococcales</taxon>
        <taxon>Desulfurococcaceae</taxon>
        <taxon>Ignisphaera</taxon>
    </lineage>
</organism>
<keyword evidence="1" id="KW-0812">Transmembrane</keyword>